<dbReference type="RefSeq" id="WP_028372686.1">
    <property type="nucleotide sequence ID" value="NZ_CAAAJD010000006.1"/>
</dbReference>
<protein>
    <submittedName>
        <fullName evidence="2">Multidrug efflux protein</fullName>
    </submittedName>
</protein>
<proteinExistence type="predicted"/>
<dbReference type="InterPro" id="IPR007569">
    <property type="entry name" value="DUF559"/>
</dbReference>
<keyword evidence="3" id="KW-1185">Reference proteome</keyword>
<dbReference type="Gene3D" id="3.40.960.10">
    <property type="entry name" value="VSR Endonuclease"/>
    <property type="match status" value="1"/>
</dbReference>
<evidence type="ECO:0000313" key="3">
    <source>
        <dbReference type="Proteomes" id="UP000054869"/>
    </source>
</evidence>
<dbReference type="PANTHER" id="PTHR38590">
    <property type="entry name" value="BLL0828 PROTEIN"/>
    <property type="match status" value="1"/>
</dbReference>
<feature type="domain" description="DUF559" evidence="1">
    <location>
        <begin position="3"/>
        <end position="109"/>
    </location>
</feature>
<dbReference type="eggNOG" id="COG2852">
    <property type="taxonomic scope" value="Bacteria"/>
</dbReference>
<evidence type="ECO:0000313" key="2">
    <source>
        <dbReference type="EMBL" id="KTD23631.1"/>
    </source>
</evidence>
<dbReference type="OrthoDB" id="9798754at2"/>
<organism evidence="2 3">
    <name type="scientific">Legionella lansingensis</name>
    <dbReference type="NCBI Taxonomy" id="45067"/>
    <lineage>
        <taxon>Bacteria</taxon>
        <taxon>Pseudomonadati</taxon>
        <taxon>Pseudomonadota</taxon>
        <taxon>Gammaproteobacteria</taxon>
        <taxon>Legionellales</taxon>
        <taxon>Legionellaceae</taxon>
        <taxon>Legionella</taxon>
    </lineage>
</organism>
<dbReference type="AlphaFoldDB" id="A0A0W0VUA1"/>
<dbReference type="InterPro" id="IPR047216">
    <property type="entry name" value="Endonuclease_DUF559_bact"/>
</dbReference>
<sequence>MDKLRQFSKTLRLSQMDVEHILWYHLRNRGLLGYKFRRQHILQGHIVDFVCLEKKLIIELDGGQHAEQAVNDTIRTQRLEKDGFQVIRFWNNEVLRNINEVLLVIQNALTREGVY</sequence>
<dbReference type="PANTHER" id="PTHR38590:SF1">
    <property type="entry name" value="BLL0828 PROTEIN"/>
    <property type="match status" value="1"/>
</dbReference>
<dbReference type="EMBL" id="LNYI01000012">
    <property type="protein sequence ID" value="KTD23631.1"/>
    <property type="molecule type" value="Genomic_DNA"/>
</dbReference>
<dbReference type="PATRIC" id="fig|45067.4.peg.796"/>
<dbReference type="CDD" id="cd01038">
    <property type="entry name" value="Endonuclease_DUF559"/>
    <property type="match status" value="1"/>
</dbReference>
<accession>A0A0W0VUA1</accession>
<evidence type="ECO:0000259" key="1">
    <source>
        <dbReference type="Pfam" id="PF04480"/>
    </source>
</evidence>
<dbReference type="SUPFAM" id="SSF52980">
    <property type="entry name" value="Restriction endonuclease-like"/>
    <property type="match status" value="1"/>
</dbReference>
<reference evidence="2 3" key="1">
    <citation type="submission" date="2015-11" db="EMBL/GenBank/DDBJ databases">
        <title>Genomic analysis of 38 Legionella species identifies large and diverse effector repertoires.</title>
        <authorList>
            <person name="Burstein D."/>
            <person name="Amaro F."/>
            <person name="Zusman T."/>
            <person name="Lifshitz Z."/>
            <person name="Cohen O."/>
            <person name="Gilbert J.A."/>
            <person name="Pupko T."/>
            <person name="Shuman H.A."/>
            <person name="Segal G."/>
        </authorList>
    </citation>
    <scope>NUCLEOTIDE SEQUENCE [LARGE SCALE GENOMIC DNA]</scope>
    <source>
        <strain evidence="2 3">ATCC 49751</strain>
    </source>
</reference>
<dbReference type="Proteomes" id="UP000054869">
    <property type="component" value="Unassembled WGS sequence"/>
</dbReference>
<gene>
    <name evidence="2" type="ORF">Llan_0766</name>
</gene>
<dbReference type="Pfam" id="PF04480">
    <property type="entry name" value="DUF559"/>
    <property type="match status" value="1"/>
</dbReference>
<dbReference type="InterPro" id="IPR011335">
    <property type="entry name" value="Restrct_endonuc-II-like"/>
</dbReference>
<comment type="caution">
    <text evidence="2">The sequence shown here is derived from an EMBL/GenBank/DDBJ whole genome shotgun (WGS) entry which is preliminary data.</text>
</comment>
<dbReference type="STRING" id="45067.Llan_0766"/>
<name>A0A0W0VUA1_9GAMM</name>